<feature type="domain" description="CSC1/OSCA1-like 7TM region" evidence="3">
    <location>
        <begin position="729"/>
        <end position="927"/>
    </location>
</feature>
<feature type="transmembrane region" description="Helical" evidence="2">
    <location>
        <begin position="938"/>
        <end position="960"/>
    </location>
</feature>
<evidence type="ECO:0000256" key="1">
    <source>
        <dbReference type="SAM" id="MobiDB-lite"/>
    </source>
</evidence>
<name>A0AAV9IV52_CYACA</name>
<keyword evidence="2" id="KW-0472">Membrane</keyword>
<feature type="compositionally biased region" description="Polar residues" evidence="1">
    <location>
        <begin position="330"/>
        <end position="343"/>
    </location>
</feature>
<proteinExistence type="predicted"/>
<dbReference type="Pfam" id="PF02714">
    <property type="entry name" value="RSN1_7TM"/>
    <property type="match status" value="1"/>
</dbReference>
<evidence type="ECO:0000313" key="6">
    <source>
        <dbReference type="Proteomes" id="UP001301350"/>
    </source>
</evidence>
<dbReference type="PANTHER" id="PTHR13018">
    <property type="entry name" value="PROBABLE MEMBRANE PROTEIN DUF221-RELATED"/>
    <property type="match status" value="1"/>
</dbReference>
<dbReference type="Pfam" id="PF14703">
    <property type="entry name" value="PHM7_cyt"/>
    <property type="match status" value="1"/>
</dbReference>
<feature type="transmembrane region" description="Helical" evidence="2">
    <location>
        <begin position="826"/>
        <end position="846"/>
    </location>
</feature>
<comment type="caution">
    <text evidence="5">The sequence shown here is derived from an EMBL/GenBank/DDBJ whole genome shotgun (WGS) entry which is preliminary data.</text>
</comment>
<feature type="compositionally biased region" description="Basic and acidic residues" evidence="1">
    <location>
        <begin position="296"/>
        <end position="305"/>
    </location>
</feature>
<reference evidence="5 6" key="1">
    <citation type="submission" date="2022-07" db="EMBL/GenBank/DDBJ databases">
        <title>Genome-wide signatures of adaptation to extreme environments.</title>
        <authorList>
            <person name="Cho C.H."/>
            <person name="Yoon H.S."/>
        </authorList>
    </citation>
    <scope>NUCLEOTIDE SEQUENCE [LARGE SCALE GENOMIC DNA]</scope>
    <source>
        <strain evidence="5 6">DBV 063 E5</strain>
    </source>
</reference>
<protein>
    <recommendedName>
        <fullName evidence="7">CSC1/OSCA1-like cytosolic domain-containing protein</fullName>
    </recommendedName>
</protein>
<feature type="domain" description="CSC1/OSCA1-like cytosolic" evidence="4">
    <location>
        <begin position="359"/>
        <end position="512"/>
    </location>
</feature>
<feature type="transmembrane region" description="Helical" evidence="2">
    <location>
        <begin position="100"/>
        <end position="121"/>
    </location>
</feature>
<keyword evidence="2" id="KW-0812">Transmembrane</keyword>
<keyword evidence="6" id="KW-1185">Reference proteome</keyword>
<feature type="transmembrane region" description="Helical" evidence="2">
    <location>
        <begin position="888"/>
        <end position="912"/>
    </location>
</feature>
<dbReference type="PANTHER" id="PTHR13018:SF5">
    <property type="entry name" value="RE44586P"/>
    <property type="match status" value="1"/>
</dbReference>
<evidence type="ECO:0000256" key="2">
    <source>
        <dbReference type="SAM" id="Phobius"/>
    </source>
</evidence>
<evidence type="ECO:0000259" key="3">
    <source>
        <dbReference type="Pfam" id="PF02714"/>
    </source>
</evidence>
<evidence type="ECO:0000259" key="4">
    <source>
        <dbReference type="Pfam" id="PF14703"/>
    </source>
</evidence>
<feature type="transmembrane region" description="Helical" evidence="2">
    <location>
        <begin position="172"/>
        <end position="190"/>
    </location>
</feature>
<dbReference type="Proteomes" id="UP001301350">
    <property type="component" value="Unassembled WGS sequence"/>
</dbReference>
<evidence type="ECO:0008006" key="7">
    <source>
        <dbReference type="Google" id="ProtNLM"/>
    </source>
</evidence>
<dbReference type="AlphaFoldDB" id="A0AAV9IV52"/>
<organism evidence="5 6">
    <name type="scientific">Cyanidium caldarium</name>
    <name type="common">Red alga</name>
    <dbReference type="NCBI Taxonomy" id="2771"/>
    <lineage>
        <taxon>Eukaryota</taxon>
        <taxon>Rhodophyta</taxon>
        <taxon>Bangiophyceae</taxon>
        <taxon>Cyanidiales</taxon>
        <taxon>Cyanidiaceae</taxon>
        <taxon>Cyanidium</taxon>
    </lineage>
</organism>
<sequence>MAVADAKVVEGSVVPGNIPFVLVVNVLTALLNAGLFVRWISHRSRLGRDEEQLLRELPHSRSLSDFTALDDVVPVAPPLEWLGWRHFFYGFDALSRDAKVYTVFQLFCVALTGALCAWGVLVQLPVNVLTKESWRQAPSWWAWWQRLSFADTTARGIGDASPWATAAQLPTWLLMSGGMVLLYTGVRFYADKYHGGVNWAEAGTGMVEWPDAAKAQARYGSTCSSGSPPRCRLRRMQSWQQLPPSPETEDAERAMPSAPSSDLPVPAARPAMRLSWDDLAAPALLESGNDVMRSPNSEHNRLSFDRKRRQWQQSRSAGRWMPPSGERATDSATGNGDDTQTPPADSDTPFLPPRRTSWTVYVRGLPQRGFTAEQVRSLFATLYPPEAIIRVEIAYRDRQSLPKLLRMRERARRRLEYFQQYAARTGNDERASSPALPAVSSSRASFSPSLLRWLRLYDTPYRARETDAVAAYASRIQHLDEQIARASLADPNACTSCAFVTFGARDVARRCLLEFARDRGTYRRLLHALRSEYLRMSSAWVGTDPAVDEQRRPLLQSPSPDLMAAVERHRQLIQAHPLLRRLRVEPAPDAHDILWQNVGIRQSEHLARQVVLNVLFLLGLLFVSSPVSILSIVKIATAYATSTPRAEMLRQRDEVDVVNANPIWGARSSTEWPSHAALGIAFLPLNASGNASAATPDDWLAGAAPLPLDAAHSSTTHPLERVPASFTAAFFLAYLPVLLLVSINNAIPVALRLLGRFEAHPTHSSEETAILRKTAAYYFLNTVLLPSLALNTAAEIAREAYHWTAAGQEPLRALYIVQRIFRGDNAYFYCNFIIQLALTGNSLALLRPLHLLRMAWRRVRARSPLERAEAKCAPYYDFPLAYAQHIKILSIGFLFGPFVPLVWPFAWLFFVLKHVVDAYNLRYVHPKSGMDARLPNTVTHWVLAAALLSMAIVALLAWLYARPWMAAYLSLLLVTMAAACGWSGRDMGAGALQRLRGSALVRFADRFLGDTTNL</sequence>
<dbReference type="EMBL" id="JANCYW010000007">
    <property type="protein sequence ID" value="KAK4536222.1"/>
    <property type="molecule type" value="Genomic_DNA"/>
</dbReference>
<feature type="transmembrane region" description="Helical" evidence="2">
    <location>
        <begin position="610"/>
        <end position="633"/>
    </location>
</feature>
<gene>
    <name evidence="5" type="ORF">CDCA_CDCA07G2247</name>
</gene>
<feature type="transmembrane region" description="Helical" evidence="2">
    <location>
        <begin position="726"/>
        <end position="747"/>
    </location>
</feature>
<dbReference type="InterPro" id="IPR003864">
    <property type="entry name" value="CSC1/OSCA1-like_7TM"/>
</dbReference>
<evidence type="ECO:0000313" key="5">
    <source>
        <dbReference type="EMBL" id="KAK4536222.1"/>
    </source>
</evidence>
<dbReference type="GO" id="GO:0005227">
    <property type="term" value="F:calcium-activated cation channel activity"/>
    <property type="evidence" value="ECO:0007669"/>
    <property type="project" value="InterPro"/>
</dbReference>
<dbReference type="InterPro" id="IPR027815">
    <property type="entry name" value="CSC1/OSCA1-like_cyt"/>
</dbReference>
<dbReference type="GO" id="GO:0005886">
    <property type="term" value="C:plasma membrane"/>
    <property type="evidence" value="ECO:0007669"/>
    <property type="project" value="TreeGrafter"/>
</dbReference>
<feature type="region of interest" description="Disordered" evidence="1">
    <location>
        <begin position="237"/>
        <end position="266"/>
    </location>
</feature>
<keyword evidence="2" id="KW-1133">Transmembrane helix</keyword>
<accession>A0AAV9IV52</accession>
<feature type="transmembrane region" description="Helical" evidence="2">
    <location>
        <begin position="966"/>
        <end position="984"/>
    </location>
</feature>
<feature type="transmembrane region" description="Helical" evidence="2">
    <location>
        <begin position="20"/>
        <end position="40"/>
    </location>
</feature>
<feature type="region of interest" description="Disordered" evidence="1">
    <location>
        <begin position="287"/>
        <end position="353"/>
    </location>
</feature>
<dbReference type="InterPro" id="IPR045122">
    <property type="entry name" value="Csc1-like"/>
</dbReference>